<dbReference type="GO" id="GO:0009254">
    <property type="term" value="P:peptidoglycan turnover"/>
    <property type="evidence" value="ECO:0007669"/>
    <property type="project" value="TreeGrafter"/>
</dbReference>
<dbReference type="STRING" id="1235802.C823_05611"/>
<organism evidence="6 7">
    <name type="scientific">Eubacterium plexicaudatum ASF492</name>
    <dbReference type="NCBI Taxonomy" id="1235802"/>
    <lineage>
        <taxon>Bacteria</taxon>
        <taxon>Bacillati</taxon>
        <taxon>Bacillota</taxon>
        <taxon>Clostridia</taxon>
        <taxon>Eubacteriales</taxon>
        <taxon>Eubacteriaceae</taxon>
        <taxon>Eubacterium</taxon>
    </lineage>
</organism>
<protein>
    <recommendedName>
        <fullName evidence="2">N-acetylmuramoyl-L-alanine amidase</fullName>
        <ecNumber evidence="2">3.5.1.28</ecNumber>
    </recommendedName>
</protein>
<keyword evidence="3" id="KW-0378">Hydrolase</keyword>
<proteinExistence type="predicted"/>
<dbReference type="SMART" id="SM00644">
    <property type="entry name" value="Ami_2"/>
    <property type="match status" value="1"/>
</dbReference>
<dbReference type="HOGENOM" id="CLU_042024_0_0_9"/>
<dbReference type="PANTHER" id="PTHR30417:SF1">
    <property type="entry name" value="N-ACETYLMURAMOYL-L-ALANINE AMIDASE AMID"/>
    <property type="match status" value="1"/>
</dbReference>
<gene>
    <name evidence="6" type="ORF">C823_05611</name>
</gene>
<accession>N1ZQG2</accession>
<dbReference type="SUPFAM" id="SSF55846">
    <property type="entry name" value="N-acetylmuramoyl-L-alanine amidase-like"/>
    <property type="match status" value="1"/>
</dbReference>
<dbReference type="InterPro" id="IPR051206">
    <property type="entry name" value="NAMLAA_amidase_2"/>
</dbReference>
<evidence type="ECO:0000256" key="3">
    <source>
        <dbReference type="ARBA" id="ARBA00022801"/>
    </source>
</evidence>
<dbReference type="Proteomes" id="UP000012589">
    <property type="component" value="Unassembled WGS sequence"/>
</dbReference>
<dbReference type="AlphaFoldDB" id="N1ZQG2"/>
<evidence type="ECO:0000256" key="2">
    <source>
        <dbReference type="ARBA" id="ARBA00011901"/>
    </source>
</evidence>
<evidence type="ECO:0000313" key="7">
    <source>
        <dbReference type="Proteomes" id="UP000012589"/>
    </source>
</evidence>
<dbReference type="eggNOG" id="COG5632">
    <property type="taxonomic scope" value="Bacteria"/>
</dbReference>
<comment type="catalytic activity">
    <reaction evidence="1">
        <text>Hydrolyzes the link between N-acetylmuramoyl residues and L-amino acid residues in certain cell-wall glycopeptides.</text>
        <dbReference type="EC" id="3.5.1.28"/>
    </reaction>
</comment>
<keyword evidence="4" id="KW-0961">Cell wall biogenesis/degradation</keyword>
<dbReference type="PATRIC" id="fig|1235802.3.peg.5917"/>
<reference evidence="6 7" key="1">
    <citation type="journal article" date="2014" name="Genome Announc.">
        <title>Draft genome sequences of the altered schaedler flora, a defined bacterial community from gnotobiotic mice.</title>
        <authorList>
            <person name="Wannemuehler M.J."/>
            <person name="Overstreet A.M."/>
            <person name="Ward D.V."/>
            <person name="Phillips G.J."/>
        </authorList>
    </citation>
    <scope>NUCLEOTIDE SEQUENCE [LARGE SCALE GENOMIC DNA]</scope>
    <source>
        <strain evidence="6 7">ASF492</strain>
    </source>
</reference>
<sequence>MGVMRKTVLAHKSNFGGTRALSSIRYIVLHYTANDGDSDESNTKYFQAPDRNASAHYFVDDDSITQSVPDNFIAWSVGGKKYTDCEKTGGGKMYGIATNANSISIEMCDTKKDGKLQATEKTMKNAAALCMELMEKYNIDISRVIRHFDVNGKHCPSYFMDATAWEGFKYRLHKHKYKTGQAYITTQSCYLRKNAGTGKNTVPYNSLSDAVRKKCRNVFGPAVFKKGKTFRLRKVTYIGEDAWGQMKSGCWVPLVYKGKVRAKMK</sequence>
<comment type="caution">
    <text evidence="6">The sequence shown here is derived from an EMBL/GenBank/DDBJ whole genome shotgun (WGS) entry which is preliminary data.</text>
</comment>
<dbReference type="GO" id="GO:0071555">
    <property type="term" value="P:cell wall organization"/>
    <property type="evidence" value="ECO:0007669"/>
    <property type="project" value="UniProtKB-KW"/>
</dbReference>
<evidence type="ECO:0000256" key="1">
    <source>
        <dbReference type="ARBA" id="ARBA00001561"/>
    </source>
</evidence>
<dbReference type="EC" id="3.5.1.28" evidence="2"/>
<feature type="domain" description="N-acetylmuramoyl-L-alanine amidase" evidence="5">
    <location>
        <begin position="13"/>
        <end position="167"/>
    </location>
</feature>
<dbReference type="PANTHER" id="PTHR30417">
    <property type="entry name" value="N-ACETYLMURAMOYL-L-ALANINE AMIDASE AMID"/>
    <property type="match status" value="1"/>
</dbReference>
<evidence type="ECO:0000259" key="5">
    <source>
        <dbReference type="SMART" id="SM00644"/>
    </source>
</evidence>
<dbReference type="GO" id="GO:0009253">
    <property type="term" value="P:peptidoglycan catabolic process"/>
    <property type="evidence" value="ECO:0007669"/>
    <property type="project" value="InterPro"/>
</dbReference>
<dbReference type="Gene3D" id="3.40.80.10">
    <property type="entry name" value="Peptidoglycan recognition protein-like"/>
    <property type="match status" value="1"/>
</dbReference>
<dbReference type="EMBL" id="AQFT01000169">
    <property type="protein sequence ID" value="EMZ19252.1"/>
    <property type="molecule type" value="Genomic_DNA"/>
</dbReference>
<dbReference type="CDD" id="cd06583">
    <property type="entry name" value="PGRP"/>
    <property type="match status" value="1"/>
</dbReference>
<keyword evidence="7" id="KW-1185">Reference proteome</keyword>
<evidence type="ECO:0000313" key="6">
    <source>
        <dbReference type="EMBL" id="EMZ19252.1"/>
    </source>
</evidence>
<dbReference type="GO" id="GO:0008745">
    <property type="term" value="F:N-acetylmuramoyl-L-alanine amidase activity"/>
    <property type="evidence" value="ECO:0007669"/>
    <property type="project" value="UniProtKB-EC"/>
</dbReference>
<dbReference type="Pfam" id="PF01510">
    <property type="entry name" value="Amidase_2"/>
    <property type="match status" value="1"/>
</dbReference>
<dbReference type="InterPro" id="IPR002502">
    <property type="entry name" value="Amidase_domain"/>
</dbReference>
<name>N1ZQG2_9FIRM</name>
<evidence type="ECO:0000256" key="4">
    <source>
        <dbReference type="ARBA" id="ARBA00023316"/>
    </source>
</evidence>
<dbReference type="InterPro" id="IPR036505">
    <property type="entry name" value="Amidase/PGRP_sf"/>
</dbReference>